<protein>
    <recommendedName>
        <fullName evidence="3">YecA family protein</fullName>
    </recommendedName>
</protein>
<accession>A0ABD5ZR08</accession>
<name>A0ABD5ZR08_9EURY</name>
<dbReference type="EMBL" id="JBHTAP010000001">
    <property type="protein sequence ID" value="MFC7235881.1"/>
    <property type="molecule type" value="Genomic_DNA"/>
</dbReference>
<comment type="caution">
    <text evidence="1">The sequence shown here is derived from an EMBL/GenBank/DDBJ whole genome shotgun (WGS) entry which is preliminary data.</text>
</comment>
<evidence type="ECO:0008006" key="3">
    <source>
        <dbReference type="Google" id="ProtNLM"/>
    </source>
</evidence>
<dbReference type="AlphaFoldDB" id="A0ABD5ZR08"/>
<dbReference type="Proteomes" id="UP001596398">
    <property type="component" value="Unassembled WGS sequence"/>
</dbReference>
<keyword evidence="2" id="KW-1185">Reference proteome</keyword>
<evidence type="ECO:0000313" key="2">
    <source>
        <dbReference type="Proteomes" id="UP001596398"/>
    </source>
</evidence>
<organism evidence="1 2">
    <name type="scientific">Halosegnis marinus</name>
    <dbReference type="NCBI Taxonomy" id="3034023"/>
    <lineage>
        <taxon>Archaea</taxon>
        <taxon>Methanobacteriati</taxon>
        <taxon>Methanobacteriota</taxon>
        <taxon>Stenosarchaea group</taxon>
        <taxon>Halobacteria</taxon>
        <taxon>Halobacteriales</taxon>
        <taxon>Natronomonadaceae</taxon>
        <taxon>Halosegnis</taxon>
    </lineage>
</organism>
<dbReference type="GeneID" id="79267581"/>
<gene>
    <name evidence="1" type="ORF">ACFQJ4_11190</name>
</gene>
<evidence type="ECO:0000313" key="1">
    <source>
        <dbReference type="EMBL" id="MFC7235881.1"/>
    </source>
</evidence>
<proteinExistence type="predicted"/>
<sequence length="74" mass="8104">MTRVPITDDVVSQLADLLDSGELEQPTNWMGAQFLAQDFGHEELATFVFEADAATYYEALSRAAKEADADVPLP</sequence>
<reference evidence="1 2" key="1">
    <citation type="journal article" date="2019" name="Int. J. Syst. Evol. Microbiol.">
        <title>The Global Catalogue of Microorganisms (GCM) 10K type strain sequencing project: providing services to taxonomists for standard genome sequencing and annotation.</title>
        <authorList>
            <consortium name="The Broad Institute Genomics Platform"/>
            <consortium name="The Broad Institute Genome Sequencing Center for Infectious Disease"/>
            <person name="Wu L."/>
            <person name="Ma J."/>
        </authorList>
    </citation>
    <scope>NUCLEOTIDE SEQUENCE [LARGE SCALE GENOMIC DNA]</scope>
    <source>
        <strain evidence="1 2">DT85</strain>
    </source>
</reference>
<dbReference type="RefSeq" id="WP_276234019.1">
    <property type="nucleotide sequence ID" value="NZ_CP119802.1"/>
</dbReference>